<accession>A0A0X8X2A5</accession>
<dbReference type="KEGG" id="mgot:MgSA37_02610"/>
<dbReference type="OrthoDB" id="789253at2"/>
<dbReference type="Proteomes" id="UP000218263">
    <property type="component" value="Chromosome"/>
</dbReference>
<organism evidence="1 2">
    <name type="scientific">Mucilaginibacter gotjawali</name>
    <dbReference type="NCBI Taxonomy" id="1550579"/>
    <lineage>
        <taxon>Bacteria</taxon>
        <taxon>Pseudomonadati</taxon>
        <taxon>Bacteroidota</taxon>
        <taxon>Sphingobacteriia</taxon>
        <taxon>Sphingobacteriales</taxon>
        <taxon>Sphingobacteriaceae</taxon>
        <taxon>Mucilaginibacter</taxon>
    </lineage>
</organism>
<proteinExistence type="predicted"/>
<sequence length="441" mass="48841">MRKVFTLIFLLTALRLSAAAFQPDTLKTSGTAHSADSIKKAPAKAESDSVKTAPATQKQDSAKIPTDHKADPVKTIPASSVADSLQSNVFTGTVDSLITVMAQHSSDSSKTITGINKNERLKLSASLPPVNSPGSEERKLKTPENPELQAPAPEANVNDALFPYENLRRVTSLIQLDSLRATILVEQARQARLQKIMLRNEQLKIAELLKINNLDSLKQELSITKSDTLKAVLNTRIALKYLDYDTIASKTKRYEHQNLAIEYTLQAIRQYSIYNDSIGLRICYDNLAKVYHAQKKFAQAKWFILQSNTLSRTKNDTPNIIISLLTLAAIKSDIKDYTLAMGDLDEALKLSISTHAPKTQIEVLKNYAQLYNLLQNYPKEAAVLKKRDALLDSIHKSDEALLAKIAALKKKQELQQAKKKLLSAATRKPSKNSSPVKIASL</sequence>
<dbReference type="SUPFAM" id="SSF48452">
    <property type="entry name" value="TPR-like"/>
    <property type="match status" value="1"/>
</dbReference>
<name>A0A0X8X2A5_9SPHI</name>
<gene>
    <name evidence="1" type="ORF">MgSA37_02610</name>
</gene>
<evidence type="ECO:0000313" key="2">
    <source>
        <dbReference type="Proteomes" id="UP000218263"/>
    </source>
</evidence>
<dbReference type="InterPro" id="IPR011990">
    <property type="entry name" value="TPR-like_helical_dom_sf"/>
</dbReference>
<dbReference type="RefSeq" id="WP_096352373.1">
    <property type="nucleotide sequence ID" value="NZ_AP017313.1"/>
</dbReference>
<dbReference type="AlphaFoldDB" id="A0A0X8X2A5"/>
<protein>
    <submittedName>
        <fullName evidence="1">Uncharacterized protein</fullName>
    </submittedName>
</protein>
<keyword evidence="2" id="KW-1185">Reference proteome</keyword>
<dbReference type="EMBL" id="AP017313">
    <property type="protein sequence ID" value="BAU54434.1"/>
    <property type="molecule type" value="Genomic_DNA"/>
</dbReference>
<dbReference type="Gene3D" id="1.25.40.10">
    <property type="entry name" value="Tetratricopeptide repeat domain"/>
    <property type="match status" value="1"/>
</dbReference>
<reference evidence="1 2" key="1">
    <citation type="submission" date="2015-12" db="EMBL/GenBank/DDBJ databases">
        <title>Genome sequence of Mucilaginibacter gotjawali.</title>
        <authorList>
            <person name="Lee J.S."/>
            <person name="Lee K.C."/>
            <person name="Kim K.K."/>
            <person name="Lee B.W."/>
        </authorList>
    </citation>
    <scope>NUCLEOTIDE SEQUENCE [LARGE SCALE GENOMIC DNA]</scope>
    <source>
        <strain evidence="1 2">SA3-7</strain>
    </source>
</reference>
<evidence type="ECO:0000313" key="1">
    <source>
        <dbReference type="EMBL" id="BAU54434.1"/>
    </source>
</evidence>